<dbReference type="PANTHER" id="PTHR43451:SF1">
    <property type="entry name" value="ACETYLTRANSFERASE"/>
    <property type="match status" value="1"/>
</dbReference>
<dbReference type="InterPro" id="IPR052564">
    <property type="entry name" value="N-acetyltrans/Recomb-assoc"/>
</dbReference>
<dbReference type="PANTHER" id="PTHR43451">
    <property type="entry name" value="ACETYLTRANSFERASE (GNAT) FAMILY PROTEIN"/>
    <property type="match status" value="1"/>
</dbReference>
<dbReference type="PROSITE" id="PS51186">
    <property type="entry name" value="GNAT"/>
    <property type="match status" value="1"/>
</dbReference>
<dbReference type="EMBL" id="QZCE01000002">
    <property type="protein sequence ID" value="NEZ65067.1"/>
    <property type="molecule type" value="Genomic_DNA"/>
</dbReference>
<evidence type="ECO:0000259" key="1">
    <source>
        <dbReference type="PROSITE" id="PS51186"/>
    </source>
</evidence>
<evidence type="ECO:0000313" key="2">
    <source>
        <dbReference type="EMBL" id="NEZ65067.1"/>
    </source>
</evidence>
<dbReference type="AlphaFoldDB" id="A0A6M0S9A8"/>
<comment type="caution">
    <text evidence="2">The sequence shown here is derived from an EMBL/GenBank/DDBJ whole genome shotgun (WGS) entry which is preliminary data.</text>
</comment>
<dbReference type="SUPFAM" id="SSF55729">
    <property type="entry name" value="Acyl-CoA N-acyltransferases (Nat)"/>
    <property type="match status" value="1"/>
</dbReference>
<dbReference type="GO" id="GO:0016747">
    <property type="term" value="F:acyltransferase activity, transferring groups other than amino-acyl groups"/>
    <property type="evidence" value="ECO:0007669"/>
    <property type="project" value="InterPro"/>
</dbReference>
<organism evidence="2 3">
    <name type="scientific">Adonisia turfae CCMR0082</name>
    <dbReference type="NCBI Taxonomy" id="2304604"/>
    <lineage>
        <taxon>Bacteria</taxon>
        <taxon>Bacillati</taxon>
        <taxon>Cyanobacteriota</taxon>
        <taxon>Adonisia</taxon>
        <taxon>Adonisia turfae</taxon>
    </lineage>
</organism>
<evidence type="ECO:0000313" key="3">
    <source>
        <dbReference type="Proteomes" id="UP000473574"/>
    </source>
</evidence>
<dbReference type="Gene3D" id="3.40.630.30">
    <property type="match status" value="1"/>
</dbReference>
<dbReference type="CDD" id="cd04301">
    <property type="entry name" value="NAT_SF"/>
    <property type="match status" value="1"/>
</dbReference>
<sequence length="161" mass="18830">MIRKYEPGDELTIGRIYYDAVHQLTRDDYTEEQRNAWATPIEGGDAWAEKWRKRCDRKQPWVAVVDGEVVGFIEFDADGHIDCTYVSPHHAGKGYMSAIMEKIFQEARRSNLFRLYAEVSITARPFFERHGFRVVRDNPHEVRGVPILNYIMECWLHPDVG</sequence>
<reference evidence="2 3" key="1">
    <citation type="journal article" date="2020" name="Microb. Ecol.">
        <title>Ecogenomics of the Marine Benthic Filamentous Cyanobacterium Adonisia.</title>
        <authorList>
            <person name="Walter J.M."/>
            <person name="Coutinho F.H."/>
            <person name="Leomil L."/>
            <person name="Hargreaves P.I."/>
            <person name="Campeao M.E."/>
            <person name="Vieira V.V."/>
            <person name="Silva B.S."/>
            <person name="Fistarol G.O."/>
            <person name="Salomon P.S."/>
            <person name="Sawabe T."/>
            <person name="Mino S."/>
            <person name="Hosokawa M."/>
            <person name="Miyashita H."/>
            <person name="Maruyama F."/>
            <person name="van Verk M.C."/>
            <person name="Dutilh B.E."/>
            <person name="Thompson C.C."/>
            <person name="Thompson F.L."/>
        </authorList>
    </citation>
    <scope>NUCLEOTIDE SEQUENCE [LARGE SCALE GENOMIC DNA]</scope>
    <source>
        <strain evidence="2 3">CCMR0082</strain>
    </source>
</reference>
<dbReference type="InterPro" id="IPR000182">
    <property type="entry name" value="GNAT_dom"/>
</dbReference>
<feature type="domain" description="N-acetyltransferase" evidence="1">
    <location>
        <begin position="1"/>
        <end position="157"/>
    </location>
</feature>
<keyword evidence="2" id="KW-0808">Transferase</keyword>
<dbReference type="Pfam" id="PF13673">
    <property type="entry name" value="Acetyltransf_10"/>
    <property type="match status" value="1"/>
</dbReference>
<dbReference type="Proteomes" id="UP000473574">
    <property type="component" value="Unassembled WGS sequence"/>
</dbReference>
<protein>
    <submittedName>
        <fullName evidence="2">GNAT family N-acetyltransferase</fullName>
    </submittedName>
</protein>
<accession>A0A6M0S9A8</accession>
<proteinExistence type="predicted"/>
<dbReference type="InterPro" id="IPR016181">
    <property type="entry name" value="Acyl_CoA_acyltransferase"/>
</dbReference>
<dbReference type="RefSeq" id="WP_163665858.1">
    <property type="nucleotide sequence ID" value="NZ_QZCE01000002.1"/>
</dbReference>
<name>A0A6M0S9A8_9CYAN</name>
<gene>
    <name evidence="2" type="ORF">D0962_20195</name>
</gene>